<dbReference type="Proteomes" id="UP001189429">
    <property type="component" value="Unassembled WGS sequence"/>
</dbReference>
<evidence type="ECO:0000313" key="2">
    <source>
        <dbReference type="EMBL" id="CAK0810104.1"/>
    </source>
</evidence>
<reference evidence="2" key="1">
    <citation type="submission" date="2023-10" db="EMBL/GenBank/DDBJ databases">
        <authorList>
            <person name="Chen Y."/>
            <person name="Shah S."/>
            <person name="Dougan E. K."/>
            <person name="Thang M."/>
            <person name="Chan C."/>
        </authorList>
    </citation>
    <scope>NUCLEOTIDE SEQUENCE [LARGE SCALE GENOMIC DNA]</scope>
</reference>
<sequence length="655" mass="72028">MAPKIAKATQAKRKGGGPHVHATPPPKKAKAELPPDSALVDVHFAQSAGKTKKATGKGSSPALEQKVAKCIQDNFKGWETARIDTTLRNNVTLREQITRDKQAVMEGREKITFGKYYFLRLKSLYGSSEAAQMLNDALAGLHEKKRDYDGISLLLETMGEVNQNSLVAILRATLDVNSSGTVGRTEFVLAVVDYLKRTGVDVKYEAEVKVMKKHFEKTLMKSLAFVDNDLTPREWCDRHGAVASLVLPAEALRACMSCKKKWADVKEELNQLLRHGHDLAQQLFAPGYQELAEGDVGSLIDTSMRALLAVNPITKQAIAQEKERFIQSVTSIGKDPVDVHEPRDIAYRYRREDVKTKSTSILDEWNVRVDAMKKTIGVETEVLPNIFCEKDLAPKDVSYPGATVAADAVADSKLARNACMKYLADVENPTAQQISDVFKTHGKFLKSVDKYIDRVEKPYLERFMGEPAEERFKQSILACVDIEAYPSLAESAVALTSLGTSKLASWCGLGALKIQQNTLEYVKAMKNGRPPKLDLGANAGIETKIRDALALFCDAPGAPEEGQPATTLRGKDAALAIYADVKSKADKNEQVNMKTLKPLLVHGWLLGPEEASNVEEWRKKVCPQSMAKSGQASGSKSSGSQADSKKCMANLFKKW</sequence>
<accession>A0ABN9QVV9</accession>
<evidence type="ECO:0000256" key="1">
    <source>
        <dbReference type="SAM" id="MobiDB-lite"/>
    </source>
</evidence>
<evidence type="ECO:0008006" key="4">
    <source>
        <dbReference type="Google" id="ProtNLM"/>
    </source>
</evidence>
<feature type="compositionally biased region" description="Low complexity" evidence="1">
    <location>
        <begin position="624"/>
        <end position="642"/>
    </location>
</feature>
<keyword evidence="3" id="KW-1185">Reference proteome</keyword>
<organism evidence="2 3">
    <name type="scientific">Prorocentrum cordatum</name>
    <dbReference type="NCBI Taxonomy" id="2364126"/>
    <lineage>
        <taxon>Eukaryota</taxon>
        <taxon>Sar</taxon>
        <taxon>Alveolata</taxon>
        <taxon>Dinophyceae</taxon>
        <taxon>Prorocentrales</taxon>
        <taxon>Prorocentraceae</taxon>
        <taxon>Prorocentrum</taxon>
    </lineage>
</organism>
<dbReference type="EMBL" id="CAUYUJ010004564">
    <property type="protein sequence ID" value="CAK0810104.1"/>
    <property type="molecule type" value="Genomic_DNA"/>
</dbReference>
<name>A0ABN9QVV9_9DINO</name>
<dbReference type="PROSITE" id="PS00018">
    <property type="entry name" value="EF_HAND_1"/>
    <property type="match status" value="1"/>
</dbReference>
<comment type="caution">
    <text evidence="2">The sequence shown here is derived from an EMBL/GenBank/DDBJ whole genome shotgun (WGS) entry which is preliminary data.</text>
</comment>
<feature type="region of interest" description="Disordered" evidence="1">
    <location>
        <begin position="1"/>
        <end position="33"/>
    </location>
</feature>
<feature type="region of interest" description="Disordered" evidence="1">
    <location>
        <begin position="622"/>
        <end position="645"/>
    </location>
</feature>
<proteinExistence type="predicted"/>
<gene>
    <name evidence="2" type="ORF">PCOR1329_LOCUS15171</name>
</gene>
<dbReference type="InterPro" id="IPR018247">
    <property type="entry name" value="EF_Hand_1_Ca_BS"/>
</dbReference>
<evidence type="ECO:0000313" key="3">
    <source>
        <dbReference type="Proteomes" id="UP001189429"/>
    </source>
</evidence>
<protein>
    <recommendedName>
        <fullName evidence="4">EF-hand domain-containing protein</fullName>
    </recommendedName>
</protein>